<evidence type="ECO:0000313" key="2">
    <source>
        <dbReference type="EMBL" id="KAK4442481.1"/>
    </source>
</evidence>
<feature type="signal peptide" evidence="1">
    <location>
        <begin position="1"/>
        <end position="18"/>
    </location>
</feature>
<proteinExistence type="predicted"/>
<accession>A0AAV9FZV2</accession>
<sequence>MTMLVICVLVCCVTEYYAVRPFYGANRHEHLSRLRHAAKVIQQRHRQCKLRPPAPPQRGYRTQARNTVEFNMNKLPTIIPTARLGSRFRRSGTLFTFVSTCSCKSAGRSIFLVTVTGGAASRLLCRAVPAPRCGTEPIMGDLLRGDPTAWVCGQHFGGCLGGCRE</sequence>
<dbReference type="EMBL" id="MU866015">
    <property type="protein sequence ID" value="KAK4442481.1"/>
    <property type="molecule type" value="Genomic_DNA"/>
</dbReference>
<dbReference type="Proteomes" id="UP001321760">
    <property type="component" value="Unassembled WGS sequence"/>
</dbReference>
<evidence type="ECO:0008006" key="4">
    <source>
        <dbReference type="Google" id="ProtNLM"/>
    </source>
</evidence>
<feature type="chain" id="PRO_5043855106" description="Secreted protein" evidence="1">
    <location>
        <begin position="19"/>
        <end position="165"/>
    </location>
</feature>
<reference evidence="2" key="1">
    <citation type="journal article" date="2023" name="Mol. Phylogenet. Evol.">
        <title>Genome-scale phylogeny and comparative genomics of the fungal order Sordariales.</title>
        <authorList>
            <person name="Hensen N."/>
            <person name="Bonometti L."/>
            <person name="Westerberg I."/>
            <person name="Brannstrom I.O."/>
            <person name="Guillou S."/>
            <person name="Cros-Aarteil S."/>
            <person name="Calhoun S."/>
            <person name="Haridas S."/>
            <person name="Kuo A."/>
            <person name="Mondo S."/>
            <person name="Pangilinan J."/>
            <person name="Riley R."/>
            <person name="LaButti K."/>
            <person name="Andreopoulos B."/>
            <person name="Lipzen A."/>
            <person name="Chen C."/>
            <person name="Yan M."/>
            <person name="Daum C."/>
            <person name="Ng V."/>
            <person name="Clum A."/>
            <person name="Steindorff A."/>
            <person name="Ohm R.A."/>
            <person name="Martin F."/>
            <person name="Silar P."/>
            <person name="Natvig D.O."/>
            <person name="Lalanne C."/>
            <person name="Gautier V."/>
            <person name="Ament-Velasquez S.L."/>
            <person name="Kruys A."/>
            <person name="Hutchinson M.I."/>
            <person name="Powell A.J."/>
            <person name="Barry K."/>
            <person name="Miller A.N."/>
            <person name="Grigoriev I.V."/>
            <person name="Debuchy R."/>
            <person name="Gladieux P."/>
            <person name="Hiltunen Thoren M."/>
            <person name="Johannesson H."/>
        </authorList>
    </citation>
    <scope>NUCLEOTIDE SEQUENCE</scope>
    <source>
        <strain evidence="2">PSN243</strain>
    </source>
</reference>
<comment type="caution">
    <text evidence="2">The sequence shown here is derived from an EMBL/GenBank/DDBJ whole genome shotgun (WGS) entry which is preliminary data.</text>
</comment>
<evidence type="ECO:0000256" key="1">
    <source>
        <dbReference type="SAM" id="SignalP"/>
    </source>
</evidence>
<protein>
    <recommendedName>
        <fullName evidence="4">Secreted protein</fullName>
    </recommendedName>
</protein>
<name>A0AAV9FZV2_9PEZI</name>
<gene>
    <name evidence="2" type="ORF">QBC34DRAFT_24731</name>
</gene>
<evidence type="ECO:0000313" key="3">
    <source>
        <dbReference type="Proteomes" id="UP001321760"/>
    </source>
</evidence>
<dbReference type="AlphaFoldDB" id="A0AAV9FZV2"/>
<reference evidence="2" key="2">
    <citation type="submission" date="2023-05" db="EMBL/GenBank/DDBJ databases">
        <authorList>
            <consortium name="Lawrence Berkeley National Laboratory"/>
            <person name="Steindorff A."/>
            <person name="Hensen N."/>
            <person name="Bonometti L."/>
            <person name="Westerberg I."/>
            <person name="Brannstrom I.O."/>
            <person name="Guillou S."/>
            <person name="Cros-Aarteil S."/>
            <person name="Calhoun S."/>
            <person name="Haridas S."/>
            <person name="Kuo A."/>
            <person name="Mondo S."/>
            <person name="Pangilinan J."/>
            <person name="Riley R."/>
            <person name="Labutti K."/>
            <person name="Andreopoulos B."/>
            <person name="Lipzen A."/>
            <person name="Chen C."/>
            <person name="Yanf M."/>
            <person name="Daum C."/>
            <person name="Ng V."/>
            <person name="Clum A."/>
            <person name="Ohm R."/>
            <person name="Martin F."/>
            <person name="Silar P."/>
            <person name="Natvig D."/>
            <person name="Lalanne C."/>
            <person name="Gautier V."/>
            <person name="Ament-Velasquez S.L."/>
            <person name="Kruys A."/>
            <person name="Hutchinson M.I."/>
            <person name="Powell A.J."/>
            <person name="Barry K."/>
            <person name="Miller A.N."/>
            <person name="Grigoriev I.V."/>
            <person name="Debuchy R."/>
            <person name="Gladieux P."/>
            <person name="Thoren M.H."/>
            <person name="Johannesson H."/>
        </authorList>
    </citation>
    <scope>NUCLEOTIDE SEQUENCE</scope>
    <source>
        <strain evidence="2">PSN243</strain>
    </source>
</reference>
<organism evidence="2 3">
    <name type="scientific">Podospora aff. communis PSN243</name>
    <dbReference type="NCBI Taxonomy" id="3040156"/>
    <lineage>
        <taxon>Eukaryota</taxon>
        <taxon>Fungi</taxon>
        <taxon>Dikarya</taxon>
        <taxon>Ascomycota</taxon>
        <taxon>Pezizomycotina</taxon>
        <taxon>Sordariomycetes</taxon>
        <taxon>Sordariomycetidae</taxon>
        <taxon>Sordariales</taxon>
        <taxon>Podosporaceae</taxon>
        <taxon>Podospora</taxon>
    </lineage>
</organism>
<keyword evidence="3" id="KW-1185">Reference proteome</keyword>
<keyword evidence="1" id="KW-0732">Signal</keyword>